<feature type="transmembrane region" description="Helical" evidence="7">
    <location>
        <begin position="147"/>
        <end position="171"/>
    </location>
</feature>
<evidence type="ECO:0000256" key="7">
    <source>
        <dbReference type="SAM" id="Phobius"/>
    </source>
</evidence>
<evidence type="ECO:0000256" key="1">
    <source>
        <dbReference type="ARBA" id="ARBA00004651"/>
    </source>
</evidence>
<reference evidence="8 9" key="1">
    <citation type="submission" date="2024-06" db="EMBL/GenBank/DDBJ databases">
        <title>The Natural Products Discovery Center: Release of the First 8490 Sequenced Strains for Exploring Actinobacteria Biosynthetic Diversity.</title>
        <authorList>
            <person name="Kalkreuter E."/>
            <person name="Kautsar S.A."/>
            <person name="Yang D."/>
            <person name="Bader C.D."/>
            <person name="Teijaro C.N."/>
            <person name="Fluegel L."/>
            <person name="Davis C.M."/>
            <person name="Simpson J.R."/>
            <person name="Lauterbach L."/>
            <person name="Steele A.D."/>
            <person name="Gui C."/>
            <person name="Meng S."/>
            <person name="Li G."/>
            <person name="Viehrig K."/>
            <person name="Ye F."/>
            <person name="Su P."/>
            <person name="Kiefer A.F."/>
            <person name="Nichols A."/>
            <person name="Cepeda A.J."/>
            <person name="Yan W."/>
            <person name="Fan B."/>
            <person name="Jiang Y."/>
            <person name="Adhikari A."/>
            <person name="Zheng C.-J."/>
            <person name="Schuster L."/>
            <person name="Cowan T.M."/>
            <person name="Smanski M.J."/>
            <person name="Chevrette M.G."/>
            <person name="De Carvalho L.P.S."/>
            <person name="Shen B."/>
        </authorList>
    </citation>
    <scope>NUCLEOTIDE SEQUENCE [LARGE SCALE GENOMIC DNA]</scope>
    <source>
        <strain evidence="8 9">NPDC020594</strain>
    </source>
</reference>
<dbReference type="InterPro" id="IPR011701">
    <property type="entry name" value="MFS"/>
</dbReference>
<dbReference type="RefSeq" id="WP_063738849.1">
    <property type="nucleotide sequence ID" value="NZ_JBFAEG010000049.1"/>
</dbReference>
<feature type="transmembrane region" description="Helical" evidence="7">
    <location>
        <begin position="256"/>
        <end position="278"/>
    </location>
</feature>
<accession>A0ABV3AN05</accession>
<proteinExistence type="predicted"/>
<evidence type="ECO:0000313" key="9">
    <source>
        <dbReference type="Proteomes" id="UP001551011"/>
    </source>
</evidence>
<feature type="region of interest" description="Disordered" evidence="6">
    <location>
        <begin position="401"/>
        <end position="440"/>
    </location>
</feature>
<feature type="transmembrane region" description="Helical" evidence="7">
    <location>
        <begin position="285"/>
        <end position="303"/>
    </location>
</feature>
<evidence type="ECO:0000256" key="5">
    <source>
        <dbReference type="ARBA" id="ARBA00023136"/>
    </source>
</evidence>
<feature type="transmembrane region" description="Helical" evidence="7">
    <location>
        <begin position="81"/>
        <end position="102"/>
    </location>
</feature>
<dbReference type="PANTHER" id="PTHR23513">
    <property type="entry name" value="INTEGRAL MEMBRANE EFFLUX PROTEIN-RELATED"/>
    <property type="match status" value="1"/>
</dbReference>
<comment type="caution">
    <text evidence="8">The sequence shown here is derived from an EMBL/GenBank/DDBJ whole genome shotgun (WGS) entry which is preliminary data.</text>
</comment>
<keyword evidence="4 7" id="KW-1133">Transmembrane helix</keyword>
<evidence type="ECO:0000256" key="6">
    <source>
        <dbReference type="SAM" id="MobiDB-lite"/>
    </source>
</evidence>
<comment type="subcellular location">
    <subcellularLocation>
        <location evidence="1">Cell membrane</location>
        <topology evidence="1">Multi-pass membrane protein</topology>
    </subcellularLocation>
</comment>
<feature type="transmembrane region" description="Helical" evidence="7">
    <location>
        <begin position="222"/>
        <end position="244"/>
    </location>
</feature>
<dbReference type="Gene3D" id="1.20.1250.20">
    <property type="entry name" value="MFS general substrate transporter like domains"/>
    <property type="match status" value="1"/>
</dbReference>
<keyword evidence="3 7" id="KW-0812">Transmembrane</keyword>
<evidence type="ECO:0000256" key="3">
    <source>
        <dbReference type="ARBA" id="ARBA00022692"/>
    </source>
</evidence>
<feature type="transmembrane region" description="Helical" evidence="7">
    <location>
        <begin position="351"/>
        <end position="371"/>
    </location>
</feature>
<keyword evidence="9" id="KW-1185">Reference proteome</keyword>
<dbReference type="InterPro" id="IPR036259">
    <property type="entry name" value="MFS_trans_sf"/>
</dbReference>
<feature type="transmembrane region" description="Helical" evidence="7">
    <location>
        <begin position="377"/>
        <end position="394"/>
    </location>
</feature>
<protein>
    <submittedName>
        <fullName evidence="8">MFS transporter</fullName>
    </submittedName>
</protein>
<dbReference type="EMBL" id="JBFAEG010000049">
    <property type="protein sequence ID" value="MEU5713344.1"/>
    <property type="molecule type" value="Genomic_DNA"/>
</dbReference>
<sequence length="440" mass="44499">MSLAERPSSLLRNAGFVRLVLARIVSVLGNGFARVALAFAVLSLPGATPAELSLVVACQAVPQLALVLVGGVIADRVSRSGLMAVSDVLGALSYGGLAAMVLSGHAPLAGLCALAVTAGVATALFSPAMDGVIPQLVPADVLQRANGLLRVGTNTSLLLGLALSGVTVAWVGAGWALALNGLSFIVSAALTSSLRLVRRPRKSHSGWTDLRQGWREFTSHQWLWVVVVQYSIVVAAMNAGAGVLGPLATRAHFGGARAWSLVVAAQALGSVAGAGAAARTRVGRPILAAVLFTLPTAAPLALLGAGAPLWGVAAGAFAAGVSLDFFGVLWATTMQREVPEETLSRVSSYDWFGSLALAPLGLALAGPAADAFGTDRMLLVCAGLIVTATLAALLSPGVRSLRTPTPDPPPPLVAGTPTSTTPPEADVPLPGKDPGNAMPS</sequence>
<feature type="transmembrane region" description="Helical" evidence="7">
    <location>
        <begin position="309"/>
        <end position="331"/>
    </location>
</feature>
<gene>
    <name evidence="8" type="ORF">AB0H04_42115</name>
</gene>
<name>A0ABV3AN05_9ACTN</name>
<evidence type="ECO:0000256" key="4">
    <source>
        <dbReference type="ARBA" id="ARBA00022989"/>
    </source>
</evidence>
<evidence type="ECO:0000313" key="8">
    <source>
        <dbReference type="EMBL" id="MEU5713344.1"/>
    </source>
</evidence>
<dbReference type="SUPFAM" id="SSF103473">
    <property type="entry name" value="MFS general substrate transporter"/>
    <property type="match status" value="1"/>
</dbReference>
<keyword evidence="2" id="KW-1003">Cell membrane</keyword>
<dbReference type="PANTHER" id="PTHR23513:SF11">
    <property type="entry name" value="STAPHYLOFERRIN A TRANSPORTER"/>
    <property type="match status" value="1"/>
</dbReference>
<feature type="transmembrane region" description="Helical" evidence="7">
    <location>
        <begin position="54"/>
        <end position="74"/>
    </location>
</feature>
<organism evidence="8 9">
    <name type="scientific">Streptomyces flaveolus</name>
    <dbReference type="NCBI Taxonomy" id="67297"/>
    <lineage>
        <taxon>Bacteria</taxon>
        <taxon>Bacillati</taxon>
        <taxon>Actinomycetota</taxon>
        <taxon>Actinomycetes</taxon>
        <taxon>Kitasatosporales</taxon>
        <taxon>Streptomycetaceae</taxon>
        <taxon>Streptomyces</taxon>
    </lineage>
</organism>
<dbReference type="PRINTS" id="PR01988">
    <property type="entry name" value="EXPORTERBACE"/>
</dbReference>
<dbReference type="InterPro" id="IPR022324">
    <property type="entry name" value="Bacilysin_exporter_BacE_put"/>
</dbReference>
<feature type="transmembrane region" description="Helical" evidence="7">
    <location>
        <begin position="177"/>
        <end position="197"/>
    </location>
</feature>
<keyword evidence="5 7" id="KW-0472">Membrane</keyword>
<dbReference type="Proteomes" id="UP001551011">
    <property type="component" value="Unassembled WGS sequence"/>
</dbReference>
<dbReference type="CDD" id="cd06173">
    <property type="entry name" value="MFS_MefA_like"/>
    <property type="match status" value="1"/>
</dbReference>
<dbReference type="Pfam" id="PF07690">
    <property type="entry name" value="MFS_1"/>
    <property type="match status" value="1"/>
</dbReference>
<feature type="transmembrane region" description="Helical" evidence="7">
    <location>
        <begin position="20"/>
        <end position="42"/>
    </location>
</feature>
<feature type="transmembrane region" description="Helical" evidence="7">
    <location>
        <begin position="108"/>
        <end position="126"/>
    </location>
</feature>
<evidence type="ECO:0000256" key="2">
    <source>
        <dbReference type="ARBA" id="ARBA00022475"/>
    </source>
</evidence>